<protein>
    <submittedName>
        <fullName evidence="2">SRPBCC family protein</fullName>
    </submittedName>
</protein>
<dbReference type="RefSeq" id="WP_250055452.1">
    <property type="nucleotide sequence ID" value="NZ_JAMJPH010000025.1"/>
</dbReference>
<dbReference type="SUPFAM" id="SSF55961">
    <property type="entry name" value="Bet v1-like"/>
    <property type="match status" value="1"/>
</dbReference>
<keyword evidence="3" id="KW-1185">Reference proteome</keyword>
<dbReference type="AlphaFoldDB" id="A0A9X2IE88"/>
<accession>A0A9X2IE88</accession>
<dbReference type="Pfam" id="PF10604">
    <property type="entry name" value="Polyketide_cyc2"/>
    <property type="match status" value="1"/>
</dbReference>
<evidence type="ECO:0000256" key="1">
    <source>
        <dbReference type="SAM" id="MobiDB-lite"/>
    </source>
</evidence>
<dbReference type="InterPro" id="IPR019587">
    <property type="entry name" value="Polyketide_cyclase/dehydratase"/>
</dbReference>
<feature type="region of interest" description="Disordered" evidence="1">
    <location>
        <begin position="1"/>
        <end position="23"/>
    </location>
</feature>
<sequence length="177" mass="19309">MPHDDDVTGRIHPVPTPAGRGGAERELRVEAVLAAPPDAVWRALTDLRRMPSWSPELVTMLRLRPGGLRAGQQYLCVNRRGPVLWPTRSVVRACRPCRELSWLTTSSGALWVWELAPAGEGTRVVHRRPVPEGTTWLSRAFAPLFLGGNEGHADELESGMARTLAGLRAAVDGPGRS</sequence>
<dbReference type="CDD" id="cd07812">
    <property type="entry name" value="SRPBCC"/>
    <property type="match status" value="1"/>
</dbReference>
<reference evidence="2" key="1">
    <citation type="submission" date="2022-05" db="EMBL/GenBank/DDBJ databases">
        <authorList>
            <person name="Tuo L."/>
        </authorList>
    </citation>
    <scope>NUCLEOTIDE SEQUENCE</scope>
    <source>
        <strain evidence="2">BSK12Z-4</strain>
    </source>
</reference>
<dbReference type="EMBL" id="JAMOIL010000005">
    <property type="protein sequence ID" value="MCM0619793.1"/>
    <property type="molecule type" value="Genomic_DNA"/>
</dbReference>
<name>A0A9X2IE88_9ACTN</name>
<comment type="caution">
    <text evidence="2">The sequence shown here is derived from an EMBL/GenBank/DDBJ whole genome shotgun (WGS) entry which is preliminary data.</text>
</comment>
<evidence type="ECO:0000313" key="2">
    <source>
        <dbReference type="EMBL" id="MCM0619793.1"/>
    </source>
</evidence>
<evidence type="ECO:0000313" key="3">
    <source>
        <dbReference type="Proteomes" id="UP001139485"/>
    </source>
</evidence>
<dbReference type="InterPro" id="IPR023393">
    <property type="entry name" value="START-like_dom_sf"/>
</dbReference>
<proteinExistence type="predicted"/>
<dbReference type="Proteomes" id="UP001139485">
    <property type="component" value="Unassembled WGS sequence"/>
</dbReference>
<organism evidence="2 3">
    <name type="scientific">Nocardioides bruguierae</name>
    <dbReference type="NCBI Taxonomy" id="2945102"/>
    <lineage>
        <taxon>Bacteria</taxon>
        <taxon>Bacillati</taxon>
        <taxon>Actinomycetota</taxon>
        <taxon>Actinomycetes</taxon>
        <taxon>Propionibacteriales</taxon>
        <taxon>Nocardioidaceae</taxon>
        <taxon>Nocardioides</taxon>
    </lineage>
</organism>
<gene>
    <name evidence="2" type="ORF">M8330_05735</name>
</gene>
<dbReference type="Gene3D" id="3.30.530.20">
    <property type="match status" value="1"/>
</dbReference>